<keyword evidence="1" id="KW-1133">Transmembrane helix</keyword>
<evidence type="ECO:0000313" key="3">
    <source>
        <dbReference type="Proteomes" id="UP000271974"/>
    </source>
</evidence>
<dbReference type="EMBL" id="RQTK01000094">
    <property type="protein sequence ID" value="RUS88022.1"/>
    <property type="molecule type" value="Genomic_DNA"/>
</dbReference>
<protein>
    <submittedName>
        <fullName evidence="2">Uncharacterized protein</fullName>
    </submittedName>
</protein>
<feature type="transmembrane region" description="Helical" evidence="1">
    <location>
        <begin position="129"/>
        <end position="145"/>
    </location>
</feature>
<accession>A0A3S1HXB4</accession>
<comment type="caution">
    <text evidence="2">The sequence shown here is derived from an EMBL/GenBank/DDBJ whole genome shotgun (WGS) entry which is preliminary data.</text>
</comment>
<dbReference type="AlphaFoldDB" id="A0A3S1HXB4"/>
<gene>
    <name evidence="2" type="ORF">EGW08_004188</name>
</gene>
<feature type="transmembrane region" description="Helical" evidence="1">
    <location>
        <begin position="157"/>
        <end position="174"/>
    </location>
</feature>
<keyword evidence="1" id="KW-0812">Transmembrane</keyword>
<keyword evidence="3" id="KW-1185">Reference proteome</keyword>
<name>A0A3S1HXB4_ELYCH</name>
<feature type="transmembrane region" description="Helical" evidence="1">
    <location>
        <begin position="64"/>
        <end position="93"/>
    </location>
</feature>
<evidence type="ECO:0000313" key="2">
    <source>
        <dbReference type="EMBL" id="RUS88022.1"/>
    </source>
</evidence>
<keyword evidence="1" id="KW-0472">Membrane</keyword>
<evidence type="ECO:0000256" key="1">
    <source>
        <dbReference type="SAM" id="Phobius"/>
    </source>
</evidence>
<proteinExistence type="predicted"/>
<organism evidence="2 3">
    <name type="scientific">Elysia chlorotica</name>
    <name type="common">Eastern emerald elysia</name>
    <name type="synonym">Sea slug</name>
    <dbReference type="NCBI Taxonomy" id="188477"/>
    <lineage>
        <taxon>Eukaryota</taxon>
        <taxon>Metazoa</taxon>
        <taxon>Spiralia</taxon>
        <taxon>Lophotrochozoa</taxon>
        <taxon>Mollusca</taxon>
        <taxon>Gastropoda</taxon>
        <taxon>Heterobranchia</taxon>
        <taxon>Euthyneura</taxon>
        <taxon>Panpulmonata</taxon>
        <taxon>Sacoglossa</taxon>
        <taxon>Placobranchoidea</taxon>
        <taxon>Plakobranchidae</taxon>
        <taxon>Elysia</taxon>
    </lineage>
</organism>
<dbReference type="Proteomes" id="UP000271974">
    <property type="component" value="Unassembled WGS sequence"/>
</dbReference>
<sequence length="227" mass="24518">MYIITSDWSMALIYNMDRGIGLRWFISVFDYRMLRIGIVLFDVIDDIEPLYKPSAGFDTLLVLRWSIVVLVILVIVYDTVSVAGVPLVGSAGIVPGWTRVRLSRFCPGVTGSVVLGTIVVDVAATVVEVVARVGVGVVLVIYMHGRHRTHFPQPTNATRGAVVVVVVVVVARLTTTWFVIRVTAVVVVIVIPVVVVCVGVAPSTRCPSLTWTGGQAIQPVHGEISGQ</sequence>
<feature type="transmembrane region" description="Helical" evidence="1">
    <location>
        <begin position="180"/>
        <end position="201"/>
    </location>
</feature>
<reference evidence="2 3" key="1">
    <citation type="submission" date="2019-01" db="EMBL/GenBank/DDBJ databases">
        <title>A draft genome assembly of the solar-powered sea slug Elysia chlorotica.</title>
        <authorList>
            <person name="Cai H."/>
            <person name="Li Q."/>
            <person name="Fang X."/>
            <person name="Li J."/>
            <person name="Curtis N.E."/>
            <person name="Altenburger A."/>
            <person name="Shibata T."/>
            <person name="Feng M."/>
            <person name="Maeda T."/>
            <person name="Schwartz J.A."/>
            <person name="Shigenobu S."/>
            <person name="Lundholm N."/>
            <person name="Nishiyama T."/>
            <person name="Yang H."/>
            <person name="Hasebe M."/>
            <person name="Li S."/>
            <person name="Pierce S.K."/>
            <person name="Wang J."/>
        </authorList>
    </citation>
    <scope>NUCLEOTIDE SEQUENCE [LARGE SCALE GENOMIC DNA]</scope>
    <source>
        <strain evidence="2">EC2010</strain>
        <tissue evidence="2">Whole organism of an adult</tissue>
    </source>
</reference>